<evidence type="ECO:0000313" key="2">
    <source>
        <dbReference type="EMBL" id="KFB41146.1"/>
    </source>
</evidence>
<dbReference type="EnsemblMetazoa" id="ASIC008693-RA">
    <property type="protein sequence ID" value="ASIC008693-PA"/>
    <property type="gene ID" value="ASIC008693"/>
</dbReference>
<protein>
    <submittedName>
        <fullName evidence="2 3">Uncharacterized protein</fullName>
    </submittedName>
</protein>
<reference evidence="2 4" key="1">
    <citation type="journal article" date="2014" name="BMC Genomics">
        <title>Genome sequence of Anopheles sinensis provides insight into genetics basis of mosquito competence for malaria parasites.</title>
        <authorList>
            <person name="Zhou D."/>
            <person name="Zhang D."/>
            <person name="Ding G."/>
            <person name="Shi L."/>
            <person name="Hou Q."/>
            <person name="Ye Y."/>
            <person name="Xu Y."/>
            <person name="Zhou H."/>
            <person name="Xiong C."/>
            <person name="Li S."/>
            <person name="Yu J."/>
            <person name="Hong S."/>
            <person name="Yu X."/>
            <person name="Zou P."/>
            <person name="Chen C."/>
            <person name="Chang X."/>
            <person name="Wang W."/>
            <person name="Lv Y."/>
            <person name="Sun Y."/>
            <person name="Ma L."/>
            <person name="Shen B."/>
            <person name="Zhu C."/>
        </authorList>
    </citation>
    <scope>NUCLEOTIDE SEQUENCE [LARGE SCALE GENOMIC DNA]</scope>
</reference>
<dbReference type="VEuPathDB" id="VectorBase:ASIC008693"/>
<evidence type="ECO:0000313" key="3">
    <source>
        <dbReference type="EnsemblMetazoa" id="ASIC008693-PA"/>
    </source>
</evidence>
<dbReference type="Proteomes" id="UP000030765">
    <property type="component" value="Unassembled WGS sequence"/>
</dbReference>
<keyword evidence="4" id="KW-1185">Reference proteome</keyword>
<organism evidence="2">
    <name type="scientific">Anopheles sinensis</name>
    <name type="common">Mosquito</name>
    <dbReference type="NCBI Taxonomy" id="74873"/>
    <lineage>
        <taxon>Eukaryota</taxon>
        <taxon>Metazoa</taxon>
        <taxon>Ecdysozoa</taxon>
        <taxon>Arthropoda</taxon>
        <taxon>Hexapoda</taxon>
        <taxon>Insecta</taxon>
        <taxon>Pterygota</taxon>
        <taxon>Neoptera</taxon>
        <taxon>Endopterygota</taxon>
        <taxon>Diptera</taxon>
        <taxon>Nematocera</taxon>
        <taxon>Culicoidea</taxon>
        <taxon>Culicidae</taxon>
        <taxon>Anophelinae</taxon>
        <taxon>Anopheles</taxon>
    </lineage>
</organism>
<name>A0A084VT52_ANOSI</name>
<feature type="region of interest" description="Disordered" evidence="1">
    <location>
        <begin position="39"/>
        <end position="64"/>
    </location>
</feature>
<sequence length="173" mass="19766">MLAPFRGKVKAVQRFCVDCDFWKHSKRFPVAFSHAGLPAASATRRNRQTEPDATPNQATNENHKVTFPSRLETFPSFRVSKRSRFSGPHFPPFLYLSITCLLQVTQRSFKRGSQEACEEHSYGTRFTNFGETSSVPRLPVGGFRVGALAINQLRYYKEFHFVPLCLRMQTTSI</sequence>
<gene>
    <name evidence="2" type="ORF">ZHAS_00008693</name>
</gene>
<proteinExistence type="predicted"/>
<dbReference type="AlphaFoldDB" id="A0A084VT52"/>
<dbReference type="EMBL" id="KE525060">
    <property type="protein sequence ID" value="KFB41146.1"/>
    <property type="molecule type" value="Genomic_DNA"/>
</dbReference>
<accession>A0A084VT52</accession>
<evidence type="ECO:0000256" key="1">
    <source>
        <dbReference type="SAM" id="MobiDB-lite"/>
    </source>
</evidence>
<evidence type="ECO:0000313" key="4">
    <source>
        <dbReference type="Proteomes" id="UP000030765"/>
    </source>
</evidence>
<reference evidence="3" key="2">
    <citation type="submission" date="2020-05" db="UniProtKB">
        <authorList>
            <consortium name="EnsemblMetazoa"/>
        </authorList>
    </citation>
    <scope>IDENTIFICATION</scope>
</reference>
<dbReference type="EMBL" id="ATLV01016185">
    <property type="status" value="NOT_ANNOTATED_CDS"/>
    <property type="molecule type" value="Genomic_DNA"/>
</dbReference>